<name>A0ABR8TUU5_9CELL</name>
<accession>A0ABR8TUU5</accession>
<evidence type="ECO:0000313" key="3">
    <source>
        <dbReference type="Proteomes" id="UP000655570"/>
    </source>
</evidence>
<comment type="caution">
    <text evidence="2">The sequence shown here is derived from an EMBL/GenBank/DDBJ whole genome shotgun (WGS) entry which is preliminary data.</text>
</comment>
<dbReference type="Proteomes" id="UP000655570">
    <property type="component" value="Unassembled WGS sequence"/>
</dbReference>
<evidence type="ECO:0000313" key="2">
    <source>
        <dbReference type="EMBL" id="MBD7979520.1"/>
    </source>
</evidence>
<dbReference type="EMBL" id="JACSQF010000001">
    <property type="protein sequence ID" value="MBD7979520.1"/>
    <property type="molecule type" value="Genomic_DNA"/>
</dbReference>
<reference evidence="2 3" key="1">
    <citation type="submission" date="2020-08" db="EMBL/GenBank/DDBJ databases">
        <title>A Genomic Blueprint of the Chicken Gut Microbiome.</title>
        <authorList>
            <person name="Gilroy R."/>
            <person name="Ravi A."/>
            <person name="Getino M."/>
            <person name="Pursley I."/>
            <person name="Horton D.L."/>
            <person name="Alikhan N.-F."/>
            <person name="Baker D."/>
            <person name="Gharbi K."/>
            <person name="Hall N."/>
            <person name="Watson M."/>
            <person name="Adriaenssens E.M."/>
            <person name="Foster-Nyarko E."/>
            <person name="Jarju S."/>
            <person name="Secka A."/>
            <person name="Antonio M."/>
            <person name="Oren A."/>
            <person name="Chaudhuri R."/>
            <person name="La Ragione R.M."/>
            <person name="Hildebrand F."/>
            <person name="Pallen M.J."/>
        </authorList>
    </citation>
    <scope>NUCLEOTIDE SEQUENCE [LARGE SCALE GENOMIC DNA]</scope>
    <source>
        <strain evidence="2 3">Sa2CUA9</strain>
    </source>
</reference>
<keyword evidence="3" id="KW-1185">Reference proteome</keyword>
<dbReference type="Pfam" id="PF19786">
    <property type="entry name" value="DUF6270"/>
    <property type="match status" value="1"/>
</dbReference>
<organism evidence="2 3">
    <name type="scientific">Oerskovia merdavium</name>
    <dbReference type="NCBI Taxonomy" id="2762227"/>
    <lineage>
        <taxon>Bacteria</taxon>
        <taxon>Bacillati</taxon>
        <taxon>Actinomycetota</taxon>
        <taxon>Actinomycetes</taxon>
        <taxon>Micrococcales</taxon>
        <taxon>Cellulomonadaceae</taxon>
        <taxon>Oerskovia</taxon>
    </lineage>
</organism>
<feature type="compositionally biased region" description="Polar residues" evidence="1">
    <location>
        <begin position="246"/>
        <end position="255"/>
    </location>
</feature>
<sequence>MTGQASSRIKTLVFGSCVSRDTFSHLEPQKFELVQYIARQSILSAISPPTTLDIDLTPLTSRFQRRMVRGSLEGNLLASLEDARPDLIIWDITDERTGVFEMSDRSYVTRMVELDQVGMTAKVARASLRHIQFGTSEHFSIWTSACNRLAQRLSNLNLLDKTILLAPPWAQFDNNSEETPQSYGLTANQANQLMEPYLEYVEELLGRARITHPSPRADRNSRWGVAAFHYTDEVYRSLARNITGSADAVSQSTPTPRLKEEHHPRQLSTVGDVHILHEFRTLSPSRPTVIAIENLTEEEVRSGSNWLRESLDLDGAANLVFLNDPTLTSNDSIQIGWGLGTKGTPGIPAMLHLIHRVLGQDGSNRIYVGSGASGFIAAQLSIRDGAPAAILCNPDLGWFERKAPRAIVQRIYDNASEPGTDLTDIRAMPAGASPPSFEVFVNQSHPEQWNSQLRVIADLLEMNSSPIAKRTTKIHTFTNEKAPFATISTEKLQDSILAQLDRMILANQR</sequence>
<feature type="region of interest" description="Disordered" evidence="1">
    <location>
        <begin position="246"/>
        <end position="265"/>
    </location>
</feature>
<protein>
    <submittedName>
        <fullName evidence="2">Uncharacterized protein</fullName>
    </submittedName>
</protein>
<gene>
    <name evidence="2" type="ORF">H9641_02135</name>
</gene>
<proteinExistence type="predicted"/>
<dbReference type="InterPro" id="IPR046237">
    <property type="entry name" value="DUF6270"/>
</dbReference>
<dbReference type="RefSeq" id="WP_191800552.1">
    <property type="nucleotide sequence ID" value="NZ_JACSQF010000001.1"/>
</dbReference>
<evidence type="ECO:0000256" key="1">
    <source>
        <dbReference type="SAM" id="MobiDB-lite"/>
    </source>
</evidence>